<sequence>MGYLAKMPKKKPERMMTDWTAGYVADITYTHGYYAELNPLHAQAALRYAAWVAPEVRTACELGFGQGMSINLHAAASAVAWHGTDFNPAQAAFAQELAAVGDNGAQLSDQAFAEFCARTDLPDFDYIGLHGIWSWISDANRAVIVDFIRRKLKVGGVLYISYNAQPGWAAMVPMRELLLEYAQAMGAEGAGIVPRIDAALGFAQDLLATNPAFARANPQIPERLKRIQEQNRHYLAHEYFNRDWHPMSVAQMGQALESAKLQWACSANLLDTLDAINLTPQQRTLLDRIPDPLLRQMVRDFCVNQQFRKDFWVKGARRLTALEQWEALRAQRVVLVQPRAEVRLKVNGALGEADLQAAVYGPILDQLADHKPKTLAQLEQGLQAAGLGFGQLREAVAVLTGAGVLLPAQDEASIQRAKKRTERLNSHLMMLARSRQELSYLASPVTGGGIAVPRFHQLFLLARQQGHKTPPDWASMAWQLLSAQGQRLIKDGQALESAEENLAELTRQAQAFAEQRLPLLKALQIA</sequence>
<accession>A0A3N4UZS6</accession>
<dbReference type="Proteomes" id="UP000272193">
    <property type="component" value="Unassembled WGS sequence"/>
</dbReference>
<evidence type="ECO:0000313" key="4">
    <source>
        <dbReference type="Proteomes" id="UP000272193"/>
    </source>
</evidence>
<keyword evidence="4" id="KW-1185">Reference proteome</keyword>
<keyword evidence="1" id="KW-0175">Coiled coil</keyword>
<dbReference type="RefSeq" id="WP_245968732.1">
    <property type="nucleotide sequence ID" value="NZ_RKQL01000001.1"/>
</dbReference>
<dbReference type="Pfam" id="PF10119">
    <property type="entry name" value="MethyTransf_Reg"/>
    <property type="match status" value="1"/>
</dbReference>
<evidence type="ECO:0000256" key="1">
    <source>
        <dbReference type="SAM" id="Coils"/>
    </source>
</evidence>
<dbReference type="GO" id="GO:0032259">
    <property type="term" value="P:methylation"/>
    <property type="evidence" value="ECO:0007669"/>
    <property type="project" value="UniProtKB-KW"/>
</dbReference>
<proteinExistence type="predicted"/>
<comment type="caution">
    <text evidence="3">The sequence shown here is derived from an EMBL/GenBank/DDBJ whole genome shotgun (WGS) entry which is preliminary data.</text>
</comment>
<organism evidence="3 4">
    <name type="scientific">Tibeticola sediminis</name>
    <dbReference type="NCBI Taxonomy" id="1917811"/>
    <lineage>
        <taxon>Bacteria</taxon>
        <taxon>Pseudomonadati</taxon>
        <taxon>Pseudomonadota</taxon>
        <taxon>Betaproteobacteria</taxon>
        <taxon>Burkholderiales</taxon>
        <taxon>Comamonadaceae</taxon>
        <taxon>Tibeticola</taxon>
    </lineage>
</organism>
<gene>
    <name evidence="3" type="ORF">EDC62_0842</name>
</gene>
<dbReference type="AlphaFoldDB" id="A0A3N4UZS6"/>
<feature type="domain" description="Methyltransferase regulatory" evidence="2">
    <location>
        <begin position="231"/>
        <end position="314"/>
    </location>
</feature>
<feature type="coiled-coil region" evidence="1">
    <location>
        <begin position="488"/>
        <end position="515"/>
    </location>
</feature>
<name>A0A3N4UZS6_9BURK</name>
<dbReference type="InterPro" id="IPR018773">
    <property type="entry name" value="MeTrfase_reg_dom_prd"/>
</dbReference>
<dbReference type="InterPro" id="IPR029063">
    <property type="entry name" value="SAM-dependent_MTases_sf"/>
</dbReference>
<keyword evidence="3" id="KW-0489">Methyltransferase</keyword>
<evidence type="ECO:0000259" key="2">
    <source>
        <dbReference type="Pfam" id="PF10119"/>
    </source>
</evidence>
<protein>
    <submittedName>
        <fullName evidence="3">Putative methyltransferase family protein</fullName>
    </submittedName>
</protein>
<reference evidence="3 4" key="1">
    <citation type="submission" date="2018-11" db="EMBL/GenBank/DDBJ databases">
        <title>Genomic Encyclopedia of Type Strains, Phase IV (KMG-IV): sequencing the most valuable type-strain genomes for metagenomic binning, comparative biology and taxonomic classification.</title>
        <authorList>
            <person name="Goeker M."/>
        </authorList>
    </citation>
    <scope>NUCLEOTIDE SEQUENCE [LARGE SCALE GENOMIC DNA]</scope>
    <source>
        <strain evidence="3 4">DSM 101684</strain>
    </source>
</reference>
<dbReference type="SUPFAM" id="SSF53335">
    <property type="entry name" value="S-adenosyl-L-methionine-dependent methyltransferases"/>
    <property type="match status" value="1"/>
</dbReference>
<evidence type="ECO:0000313" key="3">
    <source>
        <dbReference type="EMBL" id="RPE73131.1"/>
    </source>
</evidence>
<dbReference type="GO" id="GO:0008168">
    <property type="term" value="F:methyltransferase activity"/>
    <property type="evidence" value="ECO:0007669"/>
    <property type="project" value="UniProtKB-KW"/>
</dbReference>
<dbReference type="EMBL" id="RKQL01000001">
    <property type="protein sequence ID" value="RPE73131.1"/>
    <property type="molecule type" value="Genomic_DNA"/>
</dbReference>
<keyword evidence="3" id="KW-0808">Transferase</keyword>
<dbReference type="Gene3D" id="3.40.50.150">
    <property type="entry name" value="Vaccinia Virus protein VP39"/>
    <property type="match status" value="1"/>
</dbReference>